<dbReference type="GeneID" id="9826415"/>
<dbReference type="CDD" id="cd18316">
    <property type="entry name" value="BTB_POZ_KCTD-like"/>
    <property type="match status" value="1"/>
</dbReference>
<dbReference type="eggNOG" id="KOG2716">
    <property type="taxonomic scope" value="Eukaryota"/>
</dbReference>
<evidence type="ECO:0000259" key="1">
    <source>
        <dbReference type="PROSITE" id="PS50097"/>
    </source>
</evidence>
<dbReference type="InterPro" id="IPR003131">
    <property type="entry name" value="T1-type_BTB"/>
</dbReference>
<dbReference type="PANTHER" id="PTHR11145">
    <property type="entry name" value="BTB/POZ DOMAIN-CONTAINING ADAPTER FOR CUL3-MEDIATED RHOA DEGRADATION PROTEIN FAMILY MEMBER"/>
    <property type="match status" value="1"/>
</dbReference>
<dbReference type="InterPro" id="IPR000210">
    <property type="entry name" value="BTB/POZ_dom"/>
</dbReference>
<accession>E3MUK1</accession>
<feature type="domain" description="BTB" evidence="1">
    <location>
        <begin position="3"/>
        <end position="71"/>
    </location>
</feature>
<reference evidence="2" key="1">
    <citation type="submission" date="2007-07" db="EMBL/GenBank/DDBJ databases">
        <title>PCAP assembly of the Caenorhabditis remanei genome.</title>
        <authorList>
            <consortium name="The Caenorhabditis remanei Sequencing Consortium"/>
            <person name="Wilson R.K."/>
        </authorList>
    </citation>
    <scope>NUCLEOTIDE SEQUENCE [LARGE SCALE GENOMIC DNA]</scope>
    <source>
        <strain evidence="2">PB4641</strain>
    </source>
</reference>
<dbReference type="AlphaFoldDB" id="E3MUK1"/>
<dbReference type="SUPFAM" id="SSF54695">
    <property type="entry name" value="POZ domain"/>
    <property type="match status" value="1"/>
</dbReference>
<dbReference type="GO" id="GO:0051260">
    <property type="term" value="P:protein homooligomerization"/>
    <property type="evidence" value="ECO:0007669"/>
    <property type="project" value="InterPro"/>
</dbReference>
<dbReference type="InterPro" id="IPR011333">
    <property type="entry name" value="SKP1/BTB/POZ_sf"/>
</dbReference>
<dbReference type="CTD" id="9826415"/>
<dbReference type="OrthoDB" id="2414723at2759"/>
<organism evidence="3">
    <name type="scientific">Caenorhabditis remanei</name>
    <name type="common">Caenorhabditis vulgaris</name>
    <dbReference type="NCBI Taxonomy" id="31234"/>
    <lineage>
        <taxon>Eukaryota</taxon>
        <taxon>Metazoa</taxon>
        <taxon>Ecdysozoa</taxon>
        <taxon>Nematoda</taxon>
        <taxon>Chromadorea</taxon>
        <taxon>Rhabditida</taxon>
        <taxon>Rhabditina</taxon>
        <taxon>Rhabditomorpha</taxon>
        <taxon>Rhabditoidea</taxon>
        <taxon>Rhabditidae</taxon>
        <taxon>Peloderinae</taxon>
        <taxon>Caenorhabditis</taxon>
    </lineage>
</organism>
<dbReference type="PROSITE" id="PS50097">
    <property type="entry name" value="BTB"/>
    <property type="match status" value="1"/>
</dbReference>
<dbReference type="PANTHER" id="PTHR11145:SF19">
    <property type="entry name" value="BTB DOMAIN-CONTAINING PROTEIN-RELATED"/>
    <property type="match status" value="1"/>
</dbReference>
<dbReference type="InParanoid" id="E3MUK1"/>
<dbReference type="STRING" id="31234.E3MUK1"/>
<evidence type="ECO:0000313" key="2">
    <source>
        <dbReference type="EMBL" id="EFP09841.1"/>
    </source>
</evidence>
<proteinExistence type="predicted"/>
<evidence type="ECO:0000313" key="3">
    <source>
        <dbReference type="Proteomes" id="UP000008281"/>
    </source>
</evidence>
<gene>
    <name evidence="2" type="ORF">CRE_21297</name>
</gene>
<dbReference type="Proteomes" id="UP000008281">
    <property type="component" value="Unassembled WGS sequence"/>
</dbReference>
<dbReference type="Pfam" id="PF02214">
    <property type="entry name" value="BTB_2"/>
    <property type="match status" value="1"/>
</dbReference>
<protein>
    <recommendedName>
        <fullName evidence="1">BTB domain-containing protein</fullName>
    </recommendedName>
</protein>
<sequence length="230" mass="27000">MSSPIQLDVGGTIFKTSKSTLTRFDGFFKTMLETSVPVEQNQSGHIFIDRDPTHFQVILNFMRDGDVDLPDSEDTVKKISREANFYLLEGLMELCSRKLEVPEPESISKMKFLETDDDALRAIVYTEKPVLIFYYSIDYAVTGTVSFPWDNDNDHCVDIFKLLKKYETEFDIHFQKGERDPEDNDHWMFCIYYKNRTIADEKFPKSSRRFDTIMQQCIGIIERYKRSENN</sequence>
<dbReference type="KEGG" id="crq:GCK72_007557"/>
<dbReference type="SMART" id="SM00225">
    <property type="entry name" value="BTB"/>
    <property type="match status" value="1"/>
</dbReference>
<keyword evidence="3" id="KW-1185">Reference proteome</keyword>
<dbReference type="InterPro" id="IPR045068">
    <property type="entry name" value="BACURD1-3"/>
</dbReference>
<dbReference type="FunCoup" id="E3MUK1">
    <property type="interactions" value="102"/>
</dbReference>
<dbReference type="RefSeq" id="XP_003100083.2">
    <property type="nucleotide sequence ID" value="XM_003100035.2"/>
</dbReference>
<dbReference type="EMBL" id="DS268480">
    <property type="protein sequence ID" value="EFP09841.1"/>
    <property type="molecule type" value="Genomic_DNA"/>
</dbReference>
<name>E3MUK1_CAERE</name>
<dbReference type="HOGENOM" id="CLU_086154_0_0_1"/>
<dbReference type="Gene3D" id="3.30.710.10">
    <property type="entry name" value="Potassium Channel Kv1.1, Chain A"/>
    <property type="match status" value="1"/>
</dbReference>